<dbReference type="Gene3D" id="3.90.550.20">
    <property type="match status" value="1"/>
</dbReference>
<comment type="caution">
    <text evidence="2">The sequence shown here is derived from an EMBL/GenBank/DDBJ whole genome shotgun (WGS) entry which is preliminary data.</text>
</comment>
<dbReference type="Proteomes" id="UP001175226">
    <property type="component" value="Unassembled WGS sequence"/>
</dbReference>
<dbReference type="PANTHER" id="PTHR12042:SF21">
    <property type="entry name" value="ALPHA1,4-GALACTOSYLTRANSFERASE 1-RELATED"/>
    <property type="match status" value="1"/>
</dbReference>
<reference evidence="2" key="1">
    <citation type="submission" date="2023-06" db="EMBL/GenBank/DDBJ databases">
        <authorList>
            <consortium name="Lawrence Berkeley National Laboratory"/>
            <person name="Ahrendt S."/>
            <person name="Sahu N."/>
            <person name="Indic B."/>
            <person name="Wong-Bajracharya J."/>
            <person name="Merenyi Z."/>
            <person name="Ke H.-M."/>
            <person name="Monk M."/>
            <person name="Kocsube S."/>
            <person name="Drula E."/>
            <person name="Lipzen A."/>
            <person name="Balint B."/>
            <person name="Henrissat B."/>
            <person name="Andreopoulos B."/>
            <person name="Martin F.M."/>
            <person name="Harder C.B."/>
            <person name="Rigling D."/>
            <person name="Ford K.L."/>
            <person name="Foster G.D."/>
            <person name="Pangilinan J."/>
            <person name="Papanicolaou A."/>
            <person name="Barry K."/>
            <person name="LaButti K."/>
            <person name="Viragh M."/>
            <person name="Koriabine M."/>
            <person name="Yan M."/>
            <person name="Riley R."/>
            <person name="Champramary S."/>
            <person name="Plett K.L."/>
            <person name="Tsai I.J."/>
            <person name="Slot J."/>
            <person name="Sipos G."/>
            <person name="Plett J."/>
            <person name="Nagy L.G."/>
            <person name="Grigoriev I.V."/>
        </authorList>
    </citation>
    <scope>NUCLEOTIDE SEQUENCE</scope>
    <source>
        <strain evidence="2">FPL87.14</strain>
    </source>
</reference>
<protein>
    <recommendedName>
        <fullName evidence="4">Glycosyltransferase family 32 protein</fullName>
    </recommendedName>
</protein>
<accession>A0AA39JAG9</accession>
<proteinExistence type="inferred from homology"/>
<dbReference type="GO" id="GO:0016020">
    <property type="term" value="C:membrane"/>
    <property type="evidence" value="ECO:0007669"/>
    <property type="project" value="GOC"/>
</dbReference>
<dbReference type="AlphaFoldDB" id="A0AA39JAG9"/>
<dbReference type="Pfam" id="PF04488">
    <property type="entry name" value="Gly_transf_sug"/>
    <property type="match status" value="1"/>
</dbReference>
<gene>
    <name evidence="2" type="ORF">EV421DRAFT_1973198</name>
</gene>
<dbReference type="InterPro" id="IPR007577">
    <property type="entry name" value="GlycoTrfase_DXD_sugar-bd_CS"/>
</dbReference>
<dbReference type="GO" id="GO:0016758">
    <property type="term" value="F:hexosyltransferase activity"/>
    <property type="evidence" value="ECO:0007669"/>
    <property type="project" value="TreeGrafter"/>
</dbReference>
<sequence>MGLDCYDLAGMIWTDRNTHVPDVHVPSNEQTQYRTYWHVDLAAFGSQQEYMLKSYFTTQNIHTSCLILWSNGDLSSNEILAGYLQHYPDAFAFKIVNIPTLAIGTELEGSELLCHKDEKAWIDSNLIHLLLLWNYGGVWVDMDSLLMQDLNPLLKHKFVTQWDCYYKAYQPFNGALMCFHQHSPYICEAFHIMATRTAPCADSTDWGSMLYFKLWC</sequence>
<name>A0AA39JAG9_9AGAR</name>
<evidence type="ECO:0008006" key="4">
    <source>
        <dbReference type="Google" id="ProtNLM"/>
    </source>
</evidence>
<dbReference type="SUPFAM" id="SSF53448">
    <property type="entry name" value="Nucleotide-diphospho-sugar transferases"/>
    <property type="match status" value="1"/>
</dbReference>
<keyword evidence="3" id="KW-1185">Reference proteome</keyword>
<comment type="similarity">
    <text evidence="1">Belongs to the glycosyltransferase 32 family.</text>
</comment>
<organism evidence="2 3">
    <name type="scientific">Armillaria borealis</name>
    <dbReference type="NCBI Taxonomy" id="47425"/>
    <lineage>
        <taxon>Eukaryota</taxon>
        <taxon>Fungi</taxon>
        <taxon>Dikarya</taxon>
        <taxon>Basidiomycota</taxon>
        <taxon>Agaricomycotina</taxon>
        <taxon>Agaricomycetes</taxon>
        <taxon>Agaricomycetidae</taxon>
        <taxon>Agaricales</taxon>
        <taxon>Marasmiineae</taxon>
        <taxon>Physalacriaceae</taxon>
        <taxon>Armillaria</taxon>
    </lineage>
</organism>
<dbReference type="PANTHER" id="PTHR12042">
    <property type="entry name" value="LACTOSYLCERAMIDE 4-ALPHA-GALACTOSYLTRANSFERASE ALPHA- 1,4-GALACTOSYLTRANSFERASE"/>
    <property type="match status" value="1"/>
</dbReference>
<dbReference type="InterPro" id="IPR029044">
    <property type="entry name" value="Nucleotide-diphossugar_trans"/>
</dbReference>
<dbReference type="EMBL" id="JAUEPT010000046">
    <property type="protein sequence ID" value="KAK0437784.1"/>
    <property type="molecule type" value="Genomic_DNA"/>
</dbReference>
<dbReference type="GO" id="GO:0006688">
    <property type="term" value="P:glycosphingolipid biosynthetic process"/>
    <property type="evidence" value="ECO:0007669"/>
    <property type="project" value="TreeGrafter"/>
</dbReference>
<evidence type="ECO:0000313" key="2">
    <source>
        <dbReference type="EMBL" id="KAK0437784.1"/>
    </source>
</evidence>
<evidence type="ECO:0000256" key="1">
    <source>
        <dbReference type="ARBA" id="ARBA00009003"/>
    </source>
</evidence>
<dbReference type="InterPro" id="IPR051981">
    <property type="entry name" value="Glycosyltransf_32"/>
</dbReference>
<evidence type="ECO:0000313" key="3">
    <source>
        <dbReference type="Proteomes" id="UP001175226"/>
    </source>
</evidence>